<comment type="function">
    <text evidence="3">Catalyzes the reduction of fatty acyl-CoA to fatty alcohols.</text>
</comment>
<dbReference type="SUPFAM" id="SSF48264">
    <property type="entry name" value="Cytochrome P450"/>
    <property type="match status" value="1"/>
</dbReference>
<dbReference type="InterPro" id="IPR026055">
    <property type="entry name" value="FAR"/>
</dbReference>
<dbReference type="InterPro" id="IPR013120">
    <property type="entry name" value="FAR_NAD-bd"/>
</dbReference>
<evidence type="ECO:0000259" key="4">
    <source>
        <dbReference type="Pfam" id="PF07993"/>
    </source>
</evidence>
<comment type="similarity">
    <text evidence="1">Belongs to the cytochrome P450 family.</text>
</comment>
<dbReference type="Pfam" id="PF00067">
    <property type="entry name" value="p450"/>
    <property type="match status" value="1"/>
</dbReference>
<evidence type="ECO:0000256" key="3">
    <source>
        <dbReference type="RuleBase" id="RU363097"/>
    </source>
</evidence>
<name>A0AAN9Y0I0_9HEMI</name>
<keyword evidence="6" id="KW-1185">Reference proteome</keyword>
<dbReference type="GO" id="GO:0102965">
    <property type="term" value="F:alcohol-forming long-chain fatty acyl-CoA reductase activity"/>
    <property type="evidence" value="ECO:0007669"/>
    <property type="project" value="UniProtKB-EC"/>
</dbReference>
<reference evidence="5 6" key="1">
    <citation type="submission" date="2024-03" db="EMBL/GenBank/DDBJ databases">
        <title>Adaptation during the transition from Ophiocordyceps entomopathogen to insect associate is accompanied by gene loss and intensified selection.</title>
        <authorList>
            <person name="Ward C.M."/>
            <person name="Onetto C.A."/>
            <person name="Borneman A.R."/>
        </authorList>
    </citation>
    <scope>NUCLEOTIDE SEQUENCE [LARGE SCALE GENOMIC DNA]</scope>
    <source>
        <strain evidence="5">AWRI1</strain>
        <tissue evidence="5">Single Adult Female</tissue>
    </source>
</reference>
<dbReference type="InterPro" id="IPR001128">
    <property type="entry name" value="Cyt_P450"/>
</dbReference>
<evidence type="ECO:0000313" key="6">
    <source>
        <dbReference type="Proteomes" id="UP001367676"/>
    </source>
</evidence>
<dbReference type="GO" id="GO:0020037">
    <property type="term" value="F:heme binding"/>
    <property type="evidence" value="ECO:0007669"/>
    <property type="project" value="InterPro"/>
</dbReference>
<dbReference type="SUPFAM" id="SSF51735">
    <property type="entry name" value="NAD(P)-binding Rossmann-fold domains"/>
    <property type="match status" value="1"/>
</dbReference>
<dbReference type="EMBL" id="JBBCAQ010000034">
    <property type="protein sequence ID" value="KAK7579867.1"/>
    <property type="molecule type" value="Genomic_DNA"/>
</dbReference>
<comment type="caution">
    <text evidence="5">The sequence shown here is derived from an EMBL/GenBank/DDBJ whole genome shotgun (WGS) entry which is preliminary data.</text>
</comment>
<accession>A0AAN9Y0I0</accession>
<dbReference type="GO" id="GO:0005506">
    <property type="term" value="F:iron ion binding"/>
    <property type="evidence" value="ECO:0007669"/>
    <property type="project" value="InterPro"/>
</dbReference>
<dbReference type="PANTHER" id="PTHR11011:SF60">
    <property type="entry name" value="FATTY ACYL-COA REDUCTASE-RELATED"/>
    <property type="match status" value="1"/>
</dbReference>
<keyword evidence="3" id="KW-0444">Lipid biosynthesis</keyword>
<keyword evidence="3" id="KW-0521">NADP</keyword>
<sequence length="343" mass="39488">MKVAGGERGEKTKDIENQVDEDILRRIISPKCPIDPYELLGLRNFETKRIIPKEEVGTPVQEFFQHATIFLTGGTGFLGQVLIEKLLRCCPHVNQIYVLVRVKRNRSPADRFETILQDPLFDRLRYEVPNFREKINYVSGCVDQPLLGLSEEDRSKISNDVNIIYHCAATVNFNEMLAKAIKVNTMGTREVIKVARDVKSLKYEKLKLMTLADPAFYKPVVSIPPVNIIMEAQYYQRILGKQPKHKVVDVHFRLEKKKSFIEILFDLSDPEKGFLSVDDMREEVDTFLFADQDTISISLSWTLLLIGQHPEVQQKVLEEVDEEFGSSNRLPDNDDLAQLKYLE</sequence>
<dbReference type="GO" id="GO:0005777">
    <property type="term" value="C:peroxisome"/>
    <property type="evidence" value="ECO:0007669"/>
    <property type="project" value="TreeGrafter"/>
</dbReference>
<dbReference type="InterPro" id="IPR036396">
    <property type="entry name" value="Cyt_P450_sf"/>
</dbReference>
<protein>
    <recommendedName>
        <fullName evidence="3">Fatty acyl-CoA reductase</fullName>
        <ecNumber evidence="3">1.2.1.84</ecNumber>
    </recommendedName>
</protein>
<keyword evidence="3" id="KW-0560">Oxidoreductase</keyword>
<dbReference type="AlphaFoldDB" id="A0AAN9Y0I0"/>
<evidence type="ECO:0000313" key="5">
    <source>
        <dbReference type="EMBL" id="KAK7579867.1"/>
    </source>
</evidence>
<dbReference type="Gene3D" id="1.10.630.10">
    <property type="entry name" value="Cytochrome P450"/>
    <property type="match status" value="1"/>
</dbReference>
<dbReference type="PANTHER" id="PTHR11011">
    <property type="entry name" value="MALE STERILITY PROTEIN 2-RELATED"/>
    <property type="match status" value="1"/>
</dbReference>
<comment type="similarity">
    <text evidence="3">Belongs to the fatty acyl-CoA reductase family.</text>
</comment>
<evidence type="ECO:0000256" key="1">
    <source>
        <dbReference type="ARBA" id="ARBA00010617"/>
    </source>
</evidence>
<feature type="domain" description="Thioester reductase (TE)" evidence="4">
    <location>
        <begin position="71"/>
        <end position="201"/>
    </location>
</feature>
<keyword evidence="2" id="KW-0503">Monooxygenase</keyword>
<dbReference type="InterPro" id="IPR036291">
    <property type="entry name" value="NAD(P)-bd_dom_sf"/>
</dbReference>
<keyword evidence="3" id="KW-0443">Lipid metabolism</keyword>
<dbReference type="EC" id="1.2.1.84" evidence="3"/>
<dbReference type="Gene3D" id="3.40.50.720">
    <property type="entry name" value="NAD(P)-binding Rossmann-like Domain"/>
    <property type="match status" value="1"/>
</dbReference>
<dbReference type="GO" id="GO:0004497">
    <property type="term" value="F:monooxygenase activity"/>
    <property type="evidence" value="ECO:0007669"/>
    <property type="project" value="UniProtKB-KW"/>
</dbReference>
<proteinExistence type="inferred from homology"/>
<comment type="catalytic activity">
    <reaction evidence="3">
        <text>a long-chain fatty acyl-CoA + 2 NADPH + 2 H(+) = a long-chain primary fatty alcohol + 2 NADP(+) + CoA</text>
        <dbReference type="Rhea" id="RHEA:52716"/>
        <dbReference type="ChEBI" id="CHEBI:15378"/>
        <dbReference type="ChEBI" id="CHEBI:57287"/>
        <dbReference type="ChEBI" id="CHEBI:57783"/>
        <dbReference type="ChEBI" id="CHEBI:58349"/>
        <dbReference type="ChEBI" id="CHEBI:77396"/>
        <dbReference type="ChEBI" id="CHEBI:83139"/>
        <dbReference type="EC" id="1.2.1.84"/>
    </reaction>
</comment>
<gene>
    <name evidence="5" type="ORF">V9T40_000496</name>
</gene>
<dbReference type="GO" id="GO:0016705">
    <property type="term" value="F:oxidoreductase activity, acting on paired donors, with incorporation or reduction of molecular oxygen"/>
    <property type="evidence" value="ECO:0007669"/>
    <property type="project" value="InterPro"/>
</dbReference>
<organism evidence="5 6">
    <name type="scientific">Parthenolecanium corni</name>
    <dbReference type="NCBI Taxonomy" id="536013"/>
    <lineage>
        <taxon>Eukaryota</taxon>
        <taxon>Metazoa</taxon>
        <taxon>Ecdysozoa</taxon>
        <taxon>Arthropoda</taxon>
        <taxon>Hexapoda</taxon>
        <taxon>Insecta</taxon>
        <taxon>Pterygota</taxon>
        <taxon>Neoptera</taxon>
        <taxon>Paraneoptera</taxon>
        <taxon>Hemiptera</taxon>
        <taxon>Sternorrhyncha</taxon>
        <taxon>Coccoidea</taxon>
        <taxon>Coccidae</taxon>
        <taxon>Parthenolecanium</taxon>
    </lineage>
</organism>
<evidence type="ECO:0000256" key="2">
    <source>
        <dbReference type="ARBA" id="ARBA00023033"/>
    </source>
</evidence>
<dbReference type="GO" id="GO:0080019">
    <property type="term" value="F:alcohol-forming very long-chain fatty acyl-CoA reductase activity"/>
    <property type="evidence" value="ECO:0007669"/>
    <property type="project" value="InterPro"/>
</dbReference>
<dbReference type="GO" id="GO:0035336">
    <property type="term" value="P:long-chain fatty-acyl-CoA metabolic process"/>
    <property type="evidence" value="ECO:0007669"/>
    <property type="project" value="TreeGrafter"/>
</dbReference>
<dbReference type="Proteomes" id="UP001367676">
    <property type="component" value="Unassembled WGS sequence"/>
</dbReference>
<dbReference type="Pfam" id="PF07993">
    <property type="entry name" value="NAD_binding_4"/>
    <property type="match status" value="1"/>
</dbReference>